<sequence length="112" mass="13230">MSCCTGIFRVFIWSFKREKPRNPVKAQLHQACSVCKRLQTILVWCNWTLTLIFNFVWFNRTVRLWLAVSFHLTVRKIPNNKKTSLLATFLNMTLNIRLVSNIFITTLSFVFS</sequence>
<keyword evidence="1" id="KW-1133">Transmembrane helix</keyword>
<feature type="transmembrane region" description="Helical" evidence="1">
    <location>
        <begin position="41"/>
        <end position="58"/>
    </location>
</feature>
<protein>
    <submittedName>
        <fullName evidence="2">Uncharacterized protein</fullName>
    </submittedName>
</protein>
<dbReference type="EMBL" id="HBUF01624712">
    <property type="protein sequence ID" value="CAG6781824.1"/>
    <property type="molecule type" value="Transcribed_RNA"/>
</dbReference>
<reference evidence="2" key="1">
    <citation type="submission" date="2021-05" db="EMBL/GenBank/DDBJ databases">
        <authorList>
            <person name="Alioto T."/>
            <person name="Alioto T."/>
            <person name="Gomez Garrido J."/>
        </authorList>
    </citation>
    <scope>NUCLEOTIDE SEQUENCE</scope>
</reference>
<feature type="transmembrane region" description="Helical" evidence="1">
    <location>
        <begin position="85"/>
        <end position="111"/>
    </location>
</feature>
<evidence type="ECO:0000256" key="1">
    <source>
        <dbReference type="SAM" id="Phobius"/>
    </source>
</evidence>
<name>A0A8D9BEV6_9HEMI</name>
<proteinExistence type="predicted"/>
<evidence type="ECO:0000313" key="2">
    <source>
        <dbReference type="EMBL" id="CAG6781824.1"/>
    </source>
</evidence>
<keyword evidence="1" id="KW-0812">Transmembrane</keyword>
<accession>A0A8D9BEV6</accession>
<dbReference type="EMBL" id="HBUF01624713">
    <property type="protein sequence ID" value="CAG6781826.1"/>
    <property type="molecule type" value="Transcribed_RNA"/>
</dbReference>
<dbReference type="AlphaFoldDB" id="A0A8D9BEV6"/>
<organism evidence="2">
    <name type="scientific">Cacopsylla melanoneura</name>
    <dbReference type="NCBI Taxonomy" id="428564"/>
    <lineage>
        <taxon>Eukaryota</taxon>
        <taxon>Metazoa</taxon>
        <taxon>Ecdysozoa</taxon>
        <taxon>Arthropoda</taxon>
        <taxon>Hexapoda</taxon>
        <taxon>Insecta</taxon>
        <taxon>Pterygota</taxon>
        <taxon>Neoptera</taxon>
        <taxon>Paraneoptera</taxon>
        <taxon>Hemiptera</taxon>
        <taxon>Sternorrhyncha</taxon>
        <taxon>Psylloidea</taxon>
        <taxon>Psyllidae</taxon>
        <taxon>Psyllinae</taxon>
        <taxon>Cacopsylla</taxon>
    </lineage>
</organism>
<keyword evidence="1" id="KW-0472">Membrane</keyword>